<dbReference type="Proteomes" id="UP000199062">
    <property type="component" value="Unassembled WGS sequence"/>
</dbReference>
<dbReference type="GO" id="GO:0005509">
    <property type="term" value="F:calcium ion binding"/>
    <property type="evidence" value="ECO:0007669"/>
    <property type="project" value="InterPro"/>
</dbReference>
<feature type="compositionally biased region" description="Acidic residues" evidence="5">
    <location>
        <begin position="869"/>
        <end position="881"/>
    </location>
</feature>
<keyword evidence="7" id="KW-1185">Reference proteome</keyword>
<keyword evidence="3" id="KW-0732">Signal</keyword>
<feature type="compositionally biased region" description="Basic and acidic residues" evidence="5">
    <location>
        <begin position="239"/>
        <end position="261"/>
    </location>
</feature>
<evidence type="ECO:0000256" key="4">
    <source>
        <dbReference type="ARBA" id="ARBA00022837"/>
    </source>
</evidence>
<feature type="compositionally biased region" description="Acidic residues" evidence="5">
    <location>
        <begin position="757"/>
        <end position="772"/>
    </location>
</feature>
<evidence type="ECO:0000313" key="7">
    <source>
        <dbReference type="Proteomes" id="UP000199062"/>
    </source>
</evidence>
<feature type="compositionally biased region" description="Acidic residues" evidence="5">
    <location>
        <begin position="1501"/>
        <end position="1510"/>
    </location>
</feature>
<protein>
    <recommendedName>
        <fullName evidence="8">Thrombospondin type 3 repeat-containing protein</fullName>
    </recommendedName>
</protein>
<feature type="compositionally biased region" description="Basic and acidic residues" evidence="5">
    <location>
        <begin position="269"/>
        <end position="278"/>
    </location>
</feature>
<evidence type="ECO:0000313" key="6">
    <source>
        <dbReference type="EMBL" id="SFR97278.1"/>
    </source>
</evidence>
<accession>A0A1I6L1W8</accession>
<feature type="region of interest" description="Disordered" evidence="5">
    <location>
        <begin position="697"/>
        <end position="772"/>
    </location>
</feature>
<feature type="compositionally biased region" description="Acidic residues" evidence="5">
    <location>
        <begin position="1218"/>
        <end position="1254"/>
    </location>
</feature>
<dbReference type="STRING" id="767519.SAMN05216559_1824"/>
<dbReference type="OrthoDB" id="253253at2157"/>
<reference evidence="6 7" key="1">
    <citation type="submission" date="2016-10" db="EMBL/GenBank/DDBJ databases">
        <authorList>
            <person name="de Groot N.N."/>
        </authorList>
    </citation>
    <scope>NUCLEOTIDE SEQUENCE [LARGE SCALE GENOMIC DNA]</scope>
    <source>
        <strain evidence="6 7">CGMCC 1.10457</strain>
    </source>
</reference>
<feature type="region of interest" description="Disordered" evidence="5">
    <location>
        <begin position="1413"/>
        <end position="1440"/>
    </location>
</feature>
<feature type="compositionally biased region" description="Polar residues" evidence="5">
    <location>
        <begin position="187"/>
        <end position="196"/>
    </location>
</feature>
<feature type="region of interest" description="Disordered" evidence="5">
    <location>
        <begin position="513"/>
        <end position="545"/>
    </location>
</feature>
<feature type="region of interest" description="Disordered" evidence="5">
    <location>
        <begin position="1080"/>
        <end position="1269"/>
    </location>
</feature>
<feature type="compositionally biased region" description="Basic residues" evidence="5">
    <location>
        <begin position="217"/>
        <end position="238"/>
    </location>
</feature>
<feature type="compositionally biased region" description="Low complexity" evidence="5">
    <location>
        <begin position="904"/>
        <end position="914"/>
    </location>
</feature>
<dbReference type="PROSITE" id="PS00018">
    <property type="entry name" value="EF_HAND_1"/>
    <property type="match status" value="2"/>
</dbReference>
<feature type="compositionally biased region" description="Basic and acidic residues" evidence="5">
    <location>
        <begin position="1479"/>
        <end position="1500"/>
    </location>
</feature>
<feature type="compositionally biased region" description="Acidic residues" evidence="5">
    <location>
        <begin position="810"/>
        <end position="828"/>
    </location>
</feature>
<evidence type="ECO:0008006" key="8">
    <source>
        <dbReference type="Google" id="ProtNLM"/>
    </source>
</evidence>
<feature type="compositionally biased region" description="Basic and acidic residues" evidence="5">
    <location>
        <begin position="1511"/>
        <end position="1528"/>
    </location>
</feature>
<dbReference type="RefSeq" id="WP_177227367.1">
    <property type="nucleotide sequence ID" value="NZ_FOZK01000002.1"/>
</dbReference>
<dbReference type="PANTHER" id="PTHR37467:SF1">
    <property type="entry name" value="EXPORTED CALCIUM-BINDING GLYCOPROTEIN"/>
    <property type="match status" value="1"/>
</dbReference>
<keyword evidence="4" id="KW-0106">Calcium</keyword>
<dbReference type="InterPro" id="IPR028974">
    <property type="entry name" value="TSP_type-3_rpt"/>
</dbReference>
<feature type="compositionally biased region" description="Acidic residues" evidence="5">
    <location>
        <begin position="1200"/>
        <end position="1211"/>
    </location>
</feature>
<dbReference type="Gene3D" id="4.10.1080.10">
    <property type="entry name" value="TSP type-3 repeat"/>
    <property type="match status" value="1"/>
</dbReference>
<feature type="region of interest" description="Disordered" evidence="5">
    <location>
        <begin position="1462"/>
        <end position="1539"/>
    </location>
</feature>
<feature type="compositionally biased region" description="Acidic residues" evidence="5">
    <location>
        <begin position="697"/>
        <end position="708"/>
    </location>
</feature>
<evidence type="ECO:0000256" key="2">
    <source>
        <dbReference type="ARBA" id="ARBA00022525"/>
    </source>
</evidence>
<proteinExistence type="predicted"/>
<feature type="region of interest" description="Disordered" evidence="5">
    <location>
        <begin position="808"/>
        <end position="915"/>
    </location>
</feature>
<sequence length="2131" mass="227472">MGGQSRKVVAVALSILVLTATVAGPAVGSLQTQTGTVSAGNAPTIDESLSPFEQKQRALELTRDLDPQPGIQEESAERAQKYLRNSSASYEYHDPVRVKDPMTFERDAKVVRNLAKFEGTSSADTAHRSARLVVSADDESAEQAIEDARRAYEARKDTMSKGERQSTKAHIRNAERALEKSREAQERASQGSQRSLSFAGISLDSTLSTLSVQQAPKGKKGGKNPGKAKGKQKGNKKGNGKDKTGKQNDKAEKKNGNGEKKGKAKGKQKGKDKQKGTDRQNGNGKAKGKDKQKGTDRQNGNGKAKGKDKGGPAAPPESETTPSPTPTATATSTSSATEVTETRTEATATATTTPTPTATEPAETATQTATPTATETPQTRVRGKKAFRHRANALVKLKIALKQANLALERIDGASKPRVTIESSIDPVWQDGQPDTYYLTGNYTDVVVGDPEPVTVTIGNRSRTVEVVSASDSPMANQTFLVEVDRTERVTEIEVRAPDGENDLNGTESLALDGDGLPEHVEREVGSDPLDPDSDVRELNGDQAEDGVHDGAALARSDELGAIVENGTFLKPTPIVLGNDTDGDGIADSRERALGLNASNNDTDGDGISDRYETNGGAHIDSDENGVLDARDTDADGDGVIDAWEWRDDVDDDLAPGYRDLDDDGDGIPTAIEKANVSADAYDVDFDGVWNWRDTDADGDGISDGEEGLVDHDGDGVPAYLDNDADNDGLPDPYERNVTQTDPEAVDSDSARTGVNEADDNVTDGNEDFDDDGLVAFNEYRFGTDPFESDSDGDGLNDAFEVRLQGLDPLDADSDGDGVTDGAEDPDNDTLSNEREASLGTHPLHNDTDADGLPDGTEVDQYGTNATDPDTDGDGLSDSDELAVGTDPLVADTDGDGVRDGNETFETTASEESTGVSVTVAGEGNLAKNVTISPTPEYHNGTAASAGPTVYVDARSDSANGTISLPVAADADGENVTVFARSADANGTWKAVETTVNESAGTATATLDSNAFVTVLNESAWNAGTSEPELPATDTTASNVTCGETCELGGGSLVIGDVGSTTRGASVSKSGFGAGSGGVSIMGGHHHRQDHDCDGIPNYRDNDIDPSQCDDESDDDSDGSGDDSDDSDDGGSIGTPGGNMDDDGDGVQNMDDNCVADPNPGQQDLDLDGRGDECDDDIDGDGLDNDEDPDPRDPDNPSMTDEDGLDEDEEQQYGTDPTEPDTDGDGLDDGDEVSGETDPLDADTDDDGVEDGEDGCPTTKGAADNGCPVEGAGIVTTSFDEAERLVADLAYEAESYGYYSDVELTISGEGSSETIQLGSTAGRTTTERIDVSEYAGETVTFRFETRGARASIDSFDVQADADGDGIWNHVEDQTWYHPKTGNRFTTDAYSVDSDGDGLDDDEEVRFAKRGGSWEIVDSTSDPSRVDSDGDGLTDREEIGEREIRIIDSKRDAKQFMAALGQGGDTSAYVSSPDVTSDPTRAHSDRDGLDDATERDLGTDPEREDTDTDGVDDGREMQIGEDPTVHDYRPPSLNVRYSSVSSSQGSAKTFYRVGFDAQDYFGLARVAVKHNDKVKFERTPGDDDGHSYNVEYKTFLAQSLIDATKGAATRVVLKDAHGNQRTKVVMQRDVAFVQIAEQFGAPMDSSGVAYSLGLLSGVSVGAGQTAGTVKALVSDPVGYAESMAKIVEVVEHLDQPGRLIEAMADGFEQQQRLANPYDFDDERELYEEFRTSYYTGMVAFEVLKTAAGASATKAAKSSSKLSKLTDKLSTPKLRKAGKLLMKGQDKLHAPGRYAKTRLVMKLSDSAELTSSAARRVIDSSTLGKTLHKKYLYKRLDVDTSDLSEAEQAALNDYLDETGRDGVWLANKYDDEFREMLTPTCRVGSLRAGAVGGSSLGSDRFHSVGGPQATLSAGSCDPDIDGLDADGARRIRELQNRGVLDDDDVRQLLQVIDEGADIEKDDVRTALKRVEMLDSDGHEVLDFQRTTKLNDNFKGRPPHEEGSIAIDADIQGNKELYRVRSGDADIDGSWLVEESVLKRANTDEDLIDRMALLPNDWDVEYTHVSKLETSKISRNGKLRVSTVGKMKSKSTGAKRKGQATQYQIRGVDSDDLNGWGPHGKLSQYVKMHYEYDS</sequence>
<feature type="compositionally biased region" description="Polar residues" evidence="5">
    <location>
        <begin position="1467"/>
        <end position="1478"/>
    </location>
</feature>
<evidence type="ECO:0000256" key="3">
    <source>
        <dbReference type="ARBA" id="ARBA00022729"/>
    </source>
</evidence>
<feature type="compositionally biased region" description="Basic and acidic residues" evidence="5">
    <location>
        <begin position="517"/>
        <end position="526"/>
    </location>
</feature>
<feature type="compositionally biased region" description="Basic and acidic residues" evidence="5">
    <location>
        <begin position="149"/>
        <end position="186"/>
    </location>
</feature>
<dbReference type="EMBL" id="FOZK01000002">
    <property type="protein sequence ID" value="SFR97278.1"/>
    <property type="molecule type" value="Genomic_DNA"/>
</dbReference>
<comment type="subcellular location">
    <subcellularLocation>
        <location evidence="1">Secreted</location>
    </subcellularLocation>
</comment>
<dbReference type="InterPro" id="IPR018247">
    <property type="entry name" value="EF_Hand_1_Ca_BS"/>
</dbReference>
<gene>
    <name evidence="6" type="ORF">SAMN05216559_1824</name>
</gene>
<dbReference type="Pfam" id="PF18884">
    <property type="entry name" value="TSP3_bac"/>
    <property type="match status" value="7"/>
</dbReference>
<feature type="region of interest" description="Disordered" evidence="5">
    <location>
        <begin position="209"/>
        <end position="385"/>
    </location>
</feature>
<organism evidence="6 7">
    <name type="scientific">Halomicrobium zhouii</name>
    <dbReference type="NCBI Taxonomy" id="767519"/>
    <lineage>
        <taxon>Archaea</taxon>
        <taxon>Methanobacteriati</taxon>
        <taxon>Methanobacteriota</taxon>
        <taxon>Stenosarchaea group</taxon>
        <taxon>Halobacteria</taxon>
        <taxon>Halobacteriales</taxon>
        <taxon>Haloarculaceae</taxon>
        <taxon>Halomicrobium</taxon>
    </lineage>
</organism>
<evidence type="ECO:0000256" key="5">
    <source>
        <dbReference type="SAM" id="MobiDB-lite"/>
    </source>
</evidence>
<feature type="region of interest" description="Disordered" evidence="5">
    <location>
        <begin position="149"/>
        <end position="197"/>
    </location>
</feature>
<feature type="compositionally biased region" description="Basic and acidic residues" evidence="5">
    <location>
        <begin position="1423"/>
        <end position="1440"/>
    </location>
</feature>
<evidence type="ECO:0000256" key="1">
    <source>
        <dbReference type="ARBA" id="ARBA00004613"/>
    </source>
</evidence>
<dbReference type="InterPro" id="IPR053180">
    <property type="entry name" value="Ca-binding_acidic-repeat"/>
</dbReference>
<dbReference type="InterPro" id="IPR059100">
    <property type="entry name" value="TSP3_bac"/>
</dbReference>
<feature type="compositionally biased region" description="Acidic residues" evidence="5">
    <location>
        <begin position="1108"/>
        <end position="1129"/>
    </location>
</feature>
<feature type="compositionally biased region" description="Basic and acidic residues" evidence="5">
    <location>
        <begin position="287"/>
        <end position="296"/>
    </location>
</feature>
<feature type="compositionally biased region" description="Acidic residues" evidence="5">
    <location>
        <begin position="1173"/>
        <end position="1190"/>
    </location>
</feature>
<feature type="compositionally biased region" description="Low complexity" evidence="5">
    <location>
        <begin position="316"/>
        <end position="379"/>
    </location>
</feature>
<name>A0A1I6L1W8_9EURY</name>
<keyword evidence="2" id="KW-0964">Secreted</keyword>
<dbReference type="PANTHER" id="PTHR37467">
    <property type="entry name" value="EXPORTED CALCIUM-BINDING GLYCOPROTEIN-RELATED"/>
    <property type="match status" value="1"/>
</dbReference>